<evidence type="ECO:0000256" key="4">
    <source>
        <dbReference type="SAM" id="MobiDB-lite"/>
    </source>
</evidence>
<dbReference type="AlphaFoldDB" id="A0A1I1NSD8"/>
<evidence type="ECO:0000313" key="6">
    <source>
        <dbReference type="EMBL" id="SFC98428.1"/>
    </source>
</evidence>
<dbReference type="SUPFAM" id="SSF55811">
    <property type="entry name" value="Nudix"/>
    <property type="match status" value="1"/>
</dbReference>
<feature type="region of interest" description="Disordered" evidence="4">
    <location>
        <begin position="169"/>
        <end position="201"/>
    </location>
</feature>
<dbReference type="Proteomes" id="UP000198832">
    <property type="component" value="Unassembled WGS sequence"/>
</dbReference>
<dbReference type="OrthoDB" id="9804442at2"/>
<dbReference type="InterPro" id="IPR000086">
    <property type="entry name" value="NUDIX_hydrolase_dom"/>
</dbReference>
<reference evidence="6 7" key="1">
    <citation type="submission" date="2016-10" db="EMBL/GenBank/DDBJ databases">
        <authorList>
            <person name="de Groot N.N."/>
        </authorList>
    </citation>
    <scope>NUCLEOTIDE SEQUENCE [LARGE SCALE GENOMIC DNA]</scope>
    <source>
        <strain evidence="6 7">CGMCC 1.7056</strain>
    </source>
</reference>
<name>A0A1I1NSD8_9ACTN</name>
<feature type="region of interest" description="Disordered" evidence="4">
    <location>
        <begin position="1"/>
        <end position="20"/>
    </location>
</feature>
<dbReference type="CDD" id="cd04685">
    <property type="entry name" value="NUDIX_Hydrolase"/>
    <property type="match status" value="1"/>
</dbReference>
<feature type="compositionally biased region" description="Basic and acidic residues" evidence="4">
    <location>
        <begin position="169"/>
        <end position="181"/>
    </location>
</feature>
<dbReference type="InterPro" id="IPR015797">
    <property type="entry name" value="NUDIX_hydrolase-like_dom_sf"/>
</dbReference>
<dbReference type="RefSeq" id="WP_091126447.1">
    <property type="nucleotide sequence ID" value="NZ_FOLB01000018.1"/>
</dbReference>
<evidence type="ECO:0000256" key="2">
    <source>
        <dbReference type="ARBA" id="ARBA00022801"/>
    </source>
</evidence>
<proteinExistence type="predicted"/>
<dbReference type="GO" id="GO:0016787">
    <property type="term" value="F:hydrolase activity"/>
    <property type="evidence" value="ECO:0007669"/>
    <property type="project" value="UniProtKB-KW"/>
</dbReference>
<evidence type="ECO:0000256" key="1">
    <source>
        <dbReference type="ARBA" id="ARBA00001946"/>
    </source>
</evidence>
<organism evidence="6 7">
    <name type="scientific">Nocardioides terrae</name>
    <dbReference type="NCBI Taxonomy" id="574651"/>
    <lineage>
        <taxon>Bacteria</taxon>
        <taxon>Bacillati</taxon>
        <taxon>Actinomycetota</taxon>
        <taxon>Actinomycetes</taxon>
        <taxon>Propionibacteriales</taxon>
        <taxon>Nocardioidaceae</taxon>
        <taxon>Nocardioides</taxon>
    </lineage>
</organism>
<evidence type="ECO:0000313" key="7">
    <source>
        <dbReference type="Proteomes" id="UP000198832"/>
    </source>
</evidence>
<evidence type="ECO:0000256" key="3">
    <source>
        <dbReference type="ARBA" id="ARBA00022842"/>
    </source>
</evidence>
<gene>
    <name evidence="6" type="ORF">SAMN04487968_11825</name>
</gene>
<dbReference type="Pfam" id="PF00293">
    <property type="entry name" value="NUDIX"/>
    <property type="match status" value="1"/>
</dbReference>
<protein>
    <submittedName>
        <fullName evidence="6">ADP-ribose pyrophosphatase YjhB, NUDIX family</fullName>
    </submittedName>
</protein>
<dbReference type="PROSITE" id="PS51462">
    <property type="entry name" value="NUDIX"/>
    <property type="match status" value="1"/>
</dbReference>
<dbReference type="Gene3D" id="3.90.79.10">
    <property type="entry name" value="Nucleoside Triphosphate Pyrophosphohydrolase"/>
    <property type="match status" value="1"/>
</dbReference>
<sequence length="201" mass="22411">MSTDSGSARTLVPVPPAERPRRTRRTVRLLVVDDCDRLLLFRDTDPGLPGTRWWITPGGGVDPGENDLEAGVRELEEETGLRVTPDRLLGPILVRRVVHGYTDVLIDQEDAFHACWVPAFEISDAGHTEEERITMTAHRWWTREELEATDEDIWPANVLEIWSEAEVRRADAAAGRPDRPPLDGGEIEESTVPAAAGHRAP</sequence>
<feature type="domain" description="Nudix hydrolase" evidence="5">
    <location>
        <begin position="22"/>
        <end position="164"/>
    </location>
</feature>
<dbReference type="PRINTS" id="PR00502">
    <property type="entry name" value="NUDIXFAMILY"/>
</dbReference>
<evidence type="ECO:0000259" key="5">
    <source>
        <dbReference type="PROSITE" id="PS51462"/>
    </source>
</evidence>
<dbReference type="InterPro" id="IPR020476">
    <property type="entry name" value="Nudix_hydrolase"/>
</dbReference>
<accession>A0A1I1NSD8</accession>
<keyword evidence="3" id="KW-0460">Magnesium</keyword>
<dbReference type="STRING" id="574651.SAMN04487968_11825"/>
<keyword evidence="2" id="KW-0378">Hydrolase</keyword>
<dbReference type="PANTHER" id="PTHR43046">
    <property type="entry name" value="GDP-MANNOSE MANNOSYL HYDROLASE"/>
    <property type="match status" value="1"/>
</dbReference>
<comment type="cofactor">
    <cofactor evidence="1">
        <name>Mg(2+)</name>
        <dbReference type="ChEBI" id="CHEBI:18420"/>
    </cofactor>
</comment>
<keyword evidence="7" id="KW-1185">Reference proteome</keyword>
<dbReference type="EMBL" id="FOLB01000018">
    <property type="protein sequence ID" value="SFC98428.1"/>
    <property type="molecule type" value="Genomic_DNA"/>
</dbReference>
<dbReference type="PANTHER" id="PTHR43046:SF12">
    <property type="entry name" value="GDP-MANNOSE MANNOSYL HYDROLASE"/>
    <property type="match status" value="1"/>
</dbReference>